<evidence type="ECO:0000313" key="5">
    <source>
        <dbReference type="EMBL" id="SUA45688.1"/>
    </source>
</evidence>
<sequence length="533" mass="57440">MTRLGPKGRKVLNRRTFLRGTAAASAFAALAATGCGAGRTAESIVATRAGRVRGSVTAGVHAFKGVPYAAPPQGLNRYLPPRPVQPWTGLRDALTLGPTPPQPPTPPPLDFFAPPIPGEDYLNVNIWTREPGPARLPVMVWIHGGGLDTGSNGLYDGSAFARDGVVFVAMNYRLGAEGFLFLDDGVANVGLLDQISALEWVRDNIAAFGGDPGNVTIFGQSSGAMAVGTLLAMPRAKGLFRRAIMESGAGNICYSTDTAHEIGQRLIAKLGVAPTRDAVAAAGVERVLAAQSAVMSDLARQPNPQHWGGEPGCRVNMWRSTLDGTTLPAKPIDAVTAGAATEVDVLLGHNGEEGRLSLVPFRSLDSVTEEELTTAMRLYRLPVDRALPAYRAAYPGANPGALLAILQADWFYTIPGIRLADAHAGAPAATYMYEFTWRSPQFDGQLGSCHFLEVPFVFDQLHDRRMQWVTGPNPPQQLADLVHSTWVQFARTGRVNWPRYEPTRRTTMRLDLHPTVVDDPSPIRNLWNGVDLY</sequence>
<comment type="similarity">
    <text evidence="1 3">Belongs to the type-B carboxylesterase/lipase family.</text>
</comment>
<keyword evidence="3" id="KW-0732">Signal</keyword>
<dbReference type="EC" id="3.1.1.-" evidence="3"/>
<dbReference type="InterPro" id="IPR002018">
    <property type="entry name" value="CarbesteraseB"/>
</dbReference>
<evidence type="ECO:0000256" key="1">
    <source>
        <dbReference type="ARBA" id="ARBA00005964"/>
    </source>
</evidence>
<evidence type="ECO:0000256" key="2">
    <source>
        <dbReference type="ARBA" id="ARBA00022801"/>
    </source>
</evidence>
<dbReference type="OrthoDB" id="3199405at2"/>
<evidence type="ECO:0000313" key="6">
    <source>
        <dbReference type="Proteomes" id="UP000255082"/>
    </source>
</evidence>
<gene>
    <name evidence="5" type="ORF">NCTC13184_04212</name>
</gene>
<dbReference type="InterPro" id="IPR029058">
    <property type="entry name" value="AB_hydrolase_fold"/>
</dbReference>
<dbReference type="PROSITE" id="PS00122">
    <property type="entry name" value="CARBOXYLESTERASE_B_1"/>
    <property type="match status" value="1"/>
</dbReference>
<organism evidence="5 6">
    <name type="scientific">Nocardia africana</name>
    <dbReference type="NCBI Taxonomy" id="134964"/>
    <lineage>
        <taxon>Bacteria</taxon>
        <taxon>Bacillati</taxon>
        <taxon>Actinomycetota</taxon>
        <taxon>Actinomycetes</taxon>
        <taxon>Mycobacteriales</taxon>
        <taxon>Nocardiaceae</taxon>
        <taxon>Nocardia</taxon>
    </lineage>
</organism>
<dbReference type="GO" id="GO:0016787">
    <property type="term" value="F:hydrolase activity"/>
    <property type="evidence" value="ECO:0007669"/>
    <property type="project" value="UniProtKB-KW"/>
</dbReference>
<dbReference type="AlphaFoldDB" id="A0A378WWU4"/>
<dbReference type="PROSITE" id="PS51318">
    <property type="entry name" value="TAT"/>
    <property type="match status" value="1"/>
</dbReference>
<dbReference type="EMBL" id="UGRU01000001">
    <property type="protein sequence ID" value="SUA45688.1"/>
    <property type="molecule type" value="Genomic_DNA"/>
</dbReference>
<dbReference type="PANTHER" id="PTHR11559">
    <property type="entry name" value="CARBOXYLESTERASE"/>
    <property type="match status" value="1"/>
</dbReference>
<dbReference type="Proteomes" id="UP000255082">
    <property type="component" value="Unassembled WGS sequence"/>
</dbReference>
<dbReference type="InterPro" id="IPR006311">
    <property type="entry name" value="TAT_signal"/>
</dbReference>
<protein>
    <recommendedName>
        <fullName evidence="3">Carboxylic ester hydrolase</fullName>
        <ecNumber evidence="3">3.1.1.-</ecNumber>
    </recommendedName>
</protein>
<proteinExistence type="inferred from homology"/>
<dbReference type="PROSITE" id="PS51257">
    <property type="entry name" value="PROKAR_LIPOPROTEIN"/>
    <property type="match status" value="1"/>
</dbReference>
<dbReference type="InterPro" id="IPR019826">
    <property type="entry name" value="Carboxylesterase_B_AS"/>
</dbReference>
<dbReference type="SUPFAM" id="SSF53474">
    <property type="entry name" value="alpha/beta-Hydrolases"/>
    <property type="match status" value="1"/>
</dbReference>
<accession>A0A378WWU4</accession>
<feature type="chain" id="PRO_5016484687" description="Carboxylic ester hydrolase" evidence="3">
    <location>
        <begin position="32"/>
        <end position="533"/>
    </location>
</feature>
<feature type="signal peptide" evidence="3">
    <location>
        <begin position="1"/>
        <end position="31"/>
    </location>
</feature>
<evidence type="ECO:0000259" key="4">
    <source>
        <dbReference type="Pfam" id="PF00135"/>
    </source>
</evidence>
<dbReference type="Gene3D" id="3.40.50.1820">
    <property type="entry name" value="alpha/beta hydrolase"/>
    <property type="match status" value="1"/>
</dbReference>
<evidence type="ECO:0000256" key="3">
    <source>
        <dbReference type="RuleBase" id="RU361235"/>
    </source>
</evidence>
<reference evidence="5 6" key="1">
    <citation type="submission" date="2018-06" db="EMBL/GenBank/DDBJ databases">
        <authorList>
            <consortium name="Pathogen Informatics"/>
            <person name="Doyle S."/>
        </authorList>
    </citation>
    <scope>NUCLEOTIDE SEQUENCE [LARGE SCALE GENOMIC DNA]</scope>
    <source>
        <strain evidence="5 6">NCTC13184</strain>
    </source>
</reference>
<dbReference type="Pfam" id="PF00135">
    <property type="entry name" value="COesterase"/>
    <property type="match status" value="1"/>
</dbReference>
<feature type="domain" description="Carboxylesterase type B" evidence="4">
    <location>
        <begin position="42"/>
        <end position="515"/>
    </location>
</feature>
<dbReference type="InterPro" id="IPR050309">
    <property type="entry name" value="Type-B_Carboxylest/Lipase"/>
</dbReference>
<keyword evidence="2 3" id="KW-0378">Hydrolase</keyword>
<name>A0A378WWU4_9NOCA</name>